<dbReference type="Proteomes" id="UP000499080">
    <property type="component" value="Unassembled WGS sequence"/>
</dbReference>
<reference evidence="1 2" key="1">
    <citation type="journal article" date="2019" name="Sci. Rep.">
        <title>Orb-weaving spider Araneus ventricosus genome elucidates the spidroin gene catalogue.</title>
        <authorList>
            <person name="Kono N."/>
            <person name="Nakamura H."/>
            <person name="Ohtoshi R."/>
            <person name="Moran D.A.P."/>
            <person name="Shinohara A."/>
            <person name="Yoshida Y."/>
            <person name="Fujiwara M."/>
            <person name="Mori M."/>
            <person name="Tomita M."/>
            <person name="Arakawa K."/>
        </authorList>
    </citation>
    <scope>NUCLEOTIDE SEQUENCE [LARGE SCALE GENOMIC DNA]</scope>
</reference>
<name>A0A4Y2QES5_ARAVE</name>
<proteinExistence type="predicted"/>
<evidence type="ECO:0000313" key="1">
    <source>
        <dbReference type="EMBL" id="GBN60856.1"/>
    </source>
</evidence>
<evidence type="ECO:0000313" key="2">
    <source>
        <dbReference type="Proteomes" id="UP000499080"/>
    </source>
</evidence>
<dbReference type="EMBL" id="BGPR01013473">
    <property type="protein sequence ID" value="GBN60856.1"/>
    <property type="molecule type" value="Genomic_DNA"/>
</dbReference>
<gene>
    <name evidence="1" type="ORF">AVEN_269030_1</name>
</gene>
<accession>A0A4Y2QES5</accession>
<keyword evidence="2" id="KW-1185">Reference proteome</keyword>
<protein>
    <submittedName>
        <fullName evidence="1">Uncharacterized protein</fullName>
    </submittedName>
</protein>
<dbReference type="AlphaFoldDB" id="A0A4Y2QES5"/>
<sequence length="113" mass="13059">MAQRLPGDNRETGRNVYPIQPKVQTTPILWHRSEIHFPTRHGHLPTYVHPLHLKSTDFCGCSEQGSPIHYVVFTSSPNKFISSYKTYSRSYVAMMAKSIVESSFPIRNLMYFL</sequence>
<organism evidence="1 2">
    <name type="scientific">Araneus ventricosus</name>
    <name type="common">Orbweaver spider</name>
    <name type="synonym">Epeira ventricosa</name>
    <dbReference type="NCBI Taxonomy" id="182803"/>
    <lineage>
        <taxon>Eukaryota</taxon>
        <taxon>Metazoa</taxon>
        <taxon>Ecdysozoa</taxon>
        <taxon>Arthropoda</taxon>
        <taxon>Chelicerata</taxon>
        <taxon>Arachnida</taxon>
        <taxon>Araneae</taxon>
        <taxon>Araneomorphae</taxon>
        <taxon>Entelegynae</taxon>
        <taxon>Araneoidea</taxon>
        <taxon>Araneidae</taxon>
        <taxon>Araneus</taxon>
    </lineage>
</organism>
<comment type="caution">
    <text evidence="1">The sequence shown here is derived from an EMBL/GenBank/DDBJ whole genome shotgun (WGS) entry which is preliminary data.</text>
</comment>